<protein>
    <recommendedName>
        <fullName evidence="5 6">Dephospho-CoA kinase</fullName>
        <ecNumber evidence="5 6">2.7.1.24</ecNumber>
    </recommendedName>
    <alternativeName>
        <fullName evidence="5">Dephosphocoenzyme A kinase</fullName>
    </alternativeName>
</protein>
<dbReference type="HAMAP" id="MF_00376">
    <property type="entry name" value="Dephospho_CoA_kinase"/>
    <property type="match status" value="1"/>
</dbReference>
<dbReference type="GO" id="GO:0005524">
    <property type="term" value="F:ATP binding"/>
    <property type="evidence" value="ECO:0007669"/>
    <property type="project" value="UniProtKB-UniRule"/>
</dbReference>
<dbReference type="PANTHER" id="PTHR10695:SF46">
    <property type="entry name" value="BIFUNCTIONAL COENZYME A SYNTHASE-RELATED"/>
    <property type="match status" value="1"/>
</dbReference>
<evidence type="ECO:0000256" key="5">
    <source>
        <dbReference type="HAMAP-Rule" id="MF_00376"/>
    </source>
</evidence>
<dbReference type="OrthoDB" id="9812943at2"/>
<gene>
    <name evidence="5" type="primary">coaE</name>
    <name evidence="7" type="ORF">E9531_11065</name>
</gene>
<dbReference type="Pfam" id="PF01121">
    <property type="entry name" value="CoaE"/>
    <property type="match status" value="1"/>
</dbReference>
<feature type="binding site" evidence="5">
    <location>
        <begin position="21"/>
        <end position="26"/>
    </location>
    <ligand>
        <name>ATP</name>
        <dbReference type="ChEBI" id="CHEBI:30616"/>
    </ligand>
</feature>
<dbReference type="AlphaFoldDB" id="A0A4S8F092"/>
<evidence type="ECO:0000256" key="1">
    <source>
        <dbReference type="ARBA" id="ARBA00009018"/>
    </source>
</evidence>
<dbReference type="SUPFAM" id="SSF52540">
    <property type="entry name" value="P-loop containing nucleoside triphosphate hydrolases"/>
    <property type="match status" value="1"/>
</dbReference>
<dbReference type="PROSITE" id="PS51219">
    <property type="entry name" value="DPCK"/>
    <property type="match status" value="1"/>
</dbReference>
<evidence type="ECO:0000313" key="7">
    <source>
        <dbReference type="EMBL" id="THU00297.1"/>
    </source>
</evidence>
<organism evidence="7 8">
    <name type="scientific">Lampropedia puyangensis</name>
    <dbReference type="NCBI Taxonomy" id="1330072"/>
    <lineage>
        <taxon>Bacteria</taxon>
        <taxon>Pseudomonadati</taxon>
        <taxon>Pseudomonadota</taxon>
        <taxon>Betaproteobacteria</taxon>
        <taxon>Burkholderiales</taxon>
        <taxon>Comamonadaceae</taxon>
        <taxon>Lampropedia</taxon>
    </lineage>
</organism>
<dbReference type="UniPathway" id="UPA00241">
    <property type="reaction ID" value="UER00356"/>
</dbReference>
<proteinExistence type="inferred from homology"/>
<sequence>MPCAPRHSHPPRLIGLTGGIGSGKSTVAQLLLQHTKAAIIDADQLSRALTAAGGAAIPLIAQAFGSSFITPEGALHREHMRAYVFHSPAEKKRLEGILHPMIFSTIEQAIKNASDQGHSHVVLDIPLLVESGHWRARLGQVVIIDCPVELQIRRVQQRSQLEQAEIERIIQSQASRQDRLASADVVIYNGDICLSALQTRTQAAAAFLGL</sequence>
<reference evidence="7 8" key="1">
    <citation type="journal article" date="2015" name="Antonie Van Leeuwenhoek">
        <title>Lampropedia puyangensis sp. nov., isolated from symptomatic bark of Populus ? euramericana canker and emended description of Lampropedia hyalina (Ehrenberg 1832) Lee et al. 2004.</title>
        <authorList>
            <person name="Li Y."/>
            <person name="Wang T."/>
            <person name="Piao C.G."/>
            <person name="Wang L.F."/>
            <person name="Tian G.Z."/>
            <person name="Zhu T.H."/>
            <person name="Guo M.W."/>
        </authorList>
    </citation>
    <scope>NUCLEOTIDE SEQUENCE [LARGE SCALE GENOMIC DNA]</scope>
    <source>
        <strain evidence="7 8">2-bin</strain>
    </source>
</reference>
<name>A0A4S8F092_9BURK</name>
<comment type="catalytic activity">
    <reaction evidence="5">
        <text>3'-dephospho-CoA + ATP = ADP + CoA + H(+)</text>
        <dbReference type="Rhea" id="RHEA:18245"/>
        <dbReference type="ChEBI" id="CHEBI:15378"/>
        <dbReference type="ChEBI" id="CHEBI:30616"/>
        <dbReference type="ChEBI" id="CHEBI:57287"/>
        <dbReference type="ChEBI" id="CHEBI:57328"/>
        <dbReference type="ChEBI" id="CHEBI:456216"/>
        <dbReference type="EC" id="2.7.1.24"/>
    </reaction>
</comment>
<dbReference type="RefSeq" id="WP_136573821.1">
    <property type="nucleotide sequence ID" value="NZ_STFG01000011.1"/>
</dbReference>
<evidence type="ECO:0000256" key="3">
    <source>
        <dbReference type="ARBA" id="ARBA00022840"/>
    </source>
</evidence>
<keyword evidence="5 7" id="KW-0418">Kinase</keyword>
<comment type="pathway">
    <text evidence="5">Cofactor biosynthesis; coenzyme A biosynthesis; CoA from (R)-pantothenate: step 5/5.</text>
</comment>
<dbReference type="CDD" id="cd02022">
    <property type="entry name" value="DPCK"/>
    <property type="match status" value="1"/>
</dbReference>
<keyword evidence="5 7" id="KW-0808">Transferase</keyword>
<dbReference type="GO" id="GO:0004140">
    <property type="term" value="F:dephospho-CoA kinase activity"/>
    <property type="evidence" value="ECO:0007669"/>
    <property type="project" value="UniProtKB-UniRule"/>
</dbReference>
<dbReference type="NCBIfam" id="TIGR00152">
    <property type="entry name" value="dephospho-CoA kinase"/>
    <property type="match status" value="1"/>
</dbReference>
<comment type="subcellular location">
    <subcellularLocation>
        <location evidence="5">Cytoplasm</location>
    </subcellularLocation>
</comment>
<keyword evidence="3 5" id="KW-0067">ATP-binding</keyword>
<dbReference type="Gene3D" id="3.40.50.300">
    <property type="entry name" value="P-loop containing nucleotide triphosphate hydrolases"/>
    <property type="match status" value="1"/>
</dbReference>
<evidence type="ECO:0000256" key="6">
    <source>
        <dbReference type="NCBIfam" id="TIGR00152"/>
    </source>
</evidence>
<accession>A0A4S8F092</accession>
<dbReference type="PANTHER" id="PTHR10695">
    <property type="entry name" value="DEPHOSPHO-COA KINASE-RELATED"/>
    <property type="match status" value="1"/>
</dbReference>
<dbReference type="EMBL" id="STFG01000011">
    <property type="protein sequence ID" value="THU00297.1"/>
    <property type="molecule type" value="Genomic_DNA"/>
</dbReference>
<dbReference type="GO" id="GO:0015937">
    <property type="term" value="P:coenzyme A biosynthetic process"/>
    <property type="evidence" value="ECO:0007669"/>
    <property type="project" value="UniProtKB-UniRule"/>
</dbReference>
<dbReference type="InterPro" id="IPR027417">
    <property type="entry name" value="P-loop_NTPase"/>
</dbReference>
<dbReference type="Proteomes" id="UP000308917">
    <property type="component" value="Unassembled WGS sequence"/>
</dbReference>
<comment type="similarity">
    <text evidence="1 5">Belongs to the CoaE family.</text>
</comment>
<evidence type="ECO:0000256" key="2">
    <source>
        <dbReference type="ARBA" id="ARBA00022741"/>
    </source>
</evidence>
<comment type="function">
    <text evidence="5">Catalyzes the phosphorylation of the 3'-hydroxyl group of dephosphocoenzyme A to form coenzyme A.</text>
</comment>
<dbReference type="InterPro" id="IPR001977">
    <property type="entry name" value="Depp_CoAkinase"/>
</dbReference>
<evidence type="ECO:0000256" key="4">
    <source>
        <dbReference type="ARBA" id="ARBA00022993"/>
    </source>
</evidence>
<dbReference type="EC" id="2.7.1.24" evidence="5 6"/>
<keyword evidence="5" id="KW-0963">Cytoplasm</keyword>
<keyword evidence="4 5" id="KW-0173">Coenzyme A biosynthesis</keyword>
<evidence type="ECO:0000313" key="8">
    <source>
        <dbReference type="Proteomes" id="UP000308917"/>
    </source>
</evidence>
<keyword evidence="8" id="KW-1185">Reference proteome</keyword>
<dbReference type="GO" id="GO:0005737">
    <property type="term" value="C:cytoplasm"/>
    <property type="evidence" value="ECO:0007669"/>
    <property type="project" value="UniProtKB-SubCell"/>
</dbReference>
<comment type="caution">
    <text evidence="7">The sequence shown here is derived from an EMBL/GenBank/DDBJ whole genome shotgun (WGS) entry which is preliminary data.</text>
</comment>
<keyword evidence="2 5" id="KW-0547">Nucleotide-binding</keyword>